<evidence type="ECO:0000313" key="2">
    <source>
        <dbReference type="Proteomes" id="UP001431783"/>
    </source>
</evidence>
<dbReference type="EMBL" id="JARQZJ010000074">
    <property type="protein sequence ID" value="KAK9882319.1"/>
    <property type="molecule type" value="Genomic_DNA"/>
</dbReference>
<evidence type="ECO:0000313" key="1">
    <source>
        <dbReference type="EMBL" id="KAK9882319.1"/>
    </source>
</evidence>
<accession>A0AAW1UGX8</accession>
<name>A0AAW1UGX8_9CUCU</name>
<feature type="non-terminal residue" evidence="1">
    <location>
        <position position="1"/>
    </location>
</feature>
<proteinExistence type="predicted"/>
<dbReference type="AlphaFoldDB" id="A0AAW1UGX8"/>
<reference evidence="1 2" key="1">
    <citation type="submission" date="2023-03" db="EMBL/GenBank/DDBJ databases">
        <title>Genome insight into feeding habits of ladybird beetles.</title>
        <authorList>
            <person name="Li H.-S."/>
            <person name="Huang Y.-H."/>
            <person name="Pang H."/>
        </authorList>
    </citation>
    <scope>NUCLEOTIDE SEQUENCE [LARGE SCALE GENOMIC DNA]</scope>
    <source>
        <strain evidence="1">SYSU_2023b</strain>
        <tissue evidence="1">Whole body</tissue>
    </source>
</reference>
<evidence type="ECO:0008006" key="3">
    <source>
        <dbReference type="Google" id="ProtNLM"/>
    </source>
</evidence>
<sequence>LGFRVVRSTENALANLIRNIYNAVIEGTPTICVFIDLAKTFDAVSRPLLLKIIGNLGFRGSNYNAMKNCFKDRE</sequence>
<protein>
    <recommendedName>
        <fullName evidence="3">Reverse transcriptase</fullName>
    </recommendedName>
</protein>
<keyword evidence="2" id="KW-1185">Reference proteome</keyword>
<gene>
    <name evidence="1" type="ORF">WA026_020436</name>
</gene>
<comment type="caution">
    <text evidence="1">The sequence shown here is derived from an EMBL/GenBank/DDBJ whole genome shotgun (WGS) entry which is preliminary data.</text>
</comment>
<organism evidence="1 2">
    <name type="scientific">Henosepilachna vigintioctopunctata</name>
    <dbReference type="NCBI Taxonomy" id="420089"/>
    <lineage>
        <taxon>Eukaryota</taxon>
        <taxon>Metazoa</taxon>
        <taxon>Ecdysozoa</taxon>
        <taxon>Arthropoda</taxon>
        <taxon>Hexapoda</taxon>
        <taxon>Insecta</taxon>
        <taxon>Pterygota</taxon>
        <taxon>Neoptera</taxon>
        <taxon>Endopterygota</taxon>
        <taxon>Coleoptera</taxon>
        <taxon>Polyphaga</taxon>
        <taxon>Cucujiformia</taxon>
        <taxon>Coccinelloidea</taxon>
        <taxon>Coccinellidae</taxon>
        <taxon>Epilachninae</taxon>
        <taxon>Epilachnini</taxon>
        <taxon>Henosepilachna</taxon>
    </lineage>
</organism>
<dbReference type="Proteomes" id="UP001431783">
    <property type="component" value="Unassembled WGS sequence"/>
</dbReference>